<reference evidence="2 3" key="1">
    <citation type="submission" date="2019-10" db="EMBL/GenBank/DDBJ databases">
        <title>Description of Paenibacillus pedi sp. nov.</title>
        <authorList>
            <person name="Carlier A."/>
            <person name="Qi S."/>
        </authorList>
    </citation>
    <scope>NUCLEOTIDE SEQUENCE [LARGE SCALE GENOMIC DNA]</scope>
    <source>
        <strain evidence="2 3">LMG 31457</strain>
    </source>
</reference>
<feature type="domain" description="DUF4832" evidence="1">
    <location>
        <begin position="339"/>
        <end position="452"/>
    </location>
</feature>
<evidence type="ECO:0000313" key="3">
    <source>
        <dbReference type="Proteomes" id="UP000618579"/>
    </source>
</evidence>
<evidence type="ECO:0000259" key="1">
    <source>
        <dbReference type="Pfam" id="PF16116"/>
    </source>
</evidence>
<dbReference type="Pfam" id="PF16116">
    <property type="entry name" value="DUF4832"/>
    <property type="match status" value="1"/>
</dbReference>
<dbReference type="Gene3D" id="3.20.20.80">
    <property type="entry name" value="Glycosidases"/>
    <property type="match status" value="1"/>
</dbReference>
<gene>
    <name evidence="2" type="ORF">GC097_30025</name>
</gene>
<name>A0ABX1ZWI1_9BACL</name>
<keyword evidence="3" id="KW-1185">Reference proteome</keyword>
<dbReference type="InterPro" id="IPR017853">
    <property type="entry name" value="GH"/>
</dbReference>
<organism evidence="2 3">
    <name type="scientific">Paenibacillus planticolens</name>
    <dbReference type="NCBI Taxonomy" id="2654976"/>
    <lineage>
        <taxon>Bacteria</taxon>
        <taxon>Bacillati</taxon>
        <taxon>Bacillota</taxon>
        <taxon>Bacilli</taxon>
        <taxon>Bacillales</taxon>
        <taxon>Paenibacillaceae</taxon>
        <taxon>Paenibacillus</taxon>
    </lineage>
</organism>
<proteinExistence type="predicted"/>
<dbReference type="Proteomes" id="UP000618579">
    <property type="component" value="Unassembled WGS sequence"/>
</dbReference>
<sequence length="575" mass="63013">MRRMVKSKSYKQIAKRQLLFVLIFILLTSVIPAVVNAAPAGPHSTPVSPSADPALQSHALTYAPGPLDNPLKGFLPFFFSKTDYATGYPHSMEWSYFALSEIMTNPSNCGSYNWAMIEQVLDEVASRGNQAAIRLYMEYPGGTGTHPGNGIPACFNGNVTMRQNTFWGTTSPDYDSPFLLQALSNFIKAFGAKYDGDPRISYVHMGLIGLWGEWHTWPFDRDTSDGYPNLFPTDASINTVIDAYDNAFNKTKLVIRYHSLGGGHAVQANIGFADDSWPYKEFRSGSTEPKSMTLPVSMGGWSDAFLQLALDVGGENRWINQSIGGEARPEIQGSMFSNWPTGGGQVSNLLDSIELTHISWMINQQGITSYNSGDTKVAEAIRKMGYELSVKESYYNNVGSGSPLKVGVRIENRGVAPFPYPWKVLIGLKDSGGNVVRTWETNWDLSKVQPLQIRTFPDWNTSSSYLNFGSPYYFDYNVGNPGVNGNFNLVMRVVNPLESVSEADVRGRGSIESWQPFLPAKKVRFANAEQNTDGWINLGQISIATNPTAPAAPTNLAATAGNAQVSLSWTASSGA</sequence>
<evidence type="ECO:0000313" key="2">
    <source>
        <dbReference type="EMBL" id="NOV04221.1"/>
    </source>
</evidence>
<dbReference type="EMBL" id="WHNZ01000078">
    <property type="protein sequence ID" value="NOV04221.1"/>
    <property type="molecule type" value="Genomic_DNA"/>
</dbReference>
<dbReference type="InterPro" id="IPR032267">
    <property type="entry name" value="DUF4832"/>
</dbReference>
<protein>
    <submittedName>
        <fullName evidence="2">DUF4832 domain-containing protein</fullName>
    </submittedName>
</protein>
<comment type="caution">
    <text evidence="2">The sequence shown here is derived from an EMBL/GenBank/DDBJ whole genome shotgun (WGS) entry which is preliminary data.</text>
</comment>
<dbReference type="RefSeq" id="WP_171687010.1">
    <property type="nucleotide sequence ID" value="NZ_WHNZ01000078.1"/>
</dbReference>
<dbReference type="SUPFAM" id="SSF51445">
    <property type="entry name" value="(Trans)glycosidases"/>
    <property type="match status" value="1"/>
</dbReference>
<feature type="non-terminal residue" evidence="2">
    <location>
        <position position="575"/>
    </location>
</feature>
<accession>A0ABX1ZWI1</accession>